<sequence>MLDSLVRVSRRVGWVTDLLPANRRPPTGPQQPTRKLSSDGPRSQSVRPQKCSPLPLRPGIRERRRRRSLSRPRDTTVTLRAVRRAG</sequence>
<evidence type="ECO:0000313" key="4">
    <source>
        <dbReference type="Proteomes" id="UP000499080"/>
    </source>
</evidence>
<dbReference type="AlphaFoldDB" id="A0A4Y1ZUM0"/>
<dbReference type="Proteomes" id="UP000499080">
    <property type="component" value="Unassembled WGS sequence"/>
</dbReference>
<protein>
    <submittedName>
        <fullName evidence="2">Uncharacterized protein</fullName>
    </submittedName>
</protein>
<dbReference type="EMBL" id="BGPR01078168">
    <property type="protein sequence ID" value="GBL69094.1"/>
    <property type="molecule type" value="Genomic_DNA"/>
</dbReference>
<reference evidence="2 4" key="1">
    <citation type="journal article" date="2019" name="Sci. Rep.">
        <title>Orb-weaving spider Araneus ventricosus genome elucidates the spidroin gene catalogue.</title>
        <authorList>
            <person name="Kono N."/>
            <person name="Nakamura H."/>
            <person name="Ohtoshi R."/>
            <person name="Moran D.A.P."/>
            <person name="Shinohara A."/>
            <person name="Yoshida Y."/>
            <person name="Fujiwara M."/>
            <person name="Mori M."/>
            <person name="Tomita M."/>
            <person name="Arakawa K."/>
        </authorList>
    </citation>
    <scope>NUCLEOTIDE SEQUENCE [LARGE SCALE GENOMIC DNA]</scope>
</reference>
<feature type="region of interest" description="Disordered" evidence="1">
    <location>
        <begin position="15"/>
        <end position="86"/>
    </location>
</feature>
<organism evidence="2 4">
    <name type="scientific">Araneus ventricosus</name>
    <name type="common">Orbweaver spider</name>
    <name type="synonym">Epeira ventricosa</name>
    <dbReference type="NCBI Taxonomy" id="182803"/>
    <lineage>
        <taxon>Eukaryota</taxon>
        <taxon>Metazoa</taxon>
        <taxon>Ecdysozoa</taxon>
        <taxon>Arthropoda</taxon>
        <taxon>Chelicerata</taxon>
        <taxon>Arachnida</taxon>
        <taxon>Araneae</taxon>
        <taxon>Araneomorphae</taxon>
        <taxon>Entelegynae</taxon>
        <taxon>Araneoidea</taxon>
        <taxon>Araneidae</taxon>
        <taxon>Araneus</taxon>
    </lineage>
</organism>
<evidence type="ECO:0000313" key="3">
    <source>
        <dbReference type="EMBL" id="GBL69094.1"/>
    </source>
</evidence>
<keyword evidence="4" id="KW-1185">Reference proteome</keyword>
<evidence type="ECO:0000256" key="1">
    <source>
        <dbReference type="SAM" id="MobiDB-lite"/>
    </source>
</evidence>
<dbReference type="EMBL" id="BGPR01078158">
    <property type="protein sequence ID" value="GBL69030.1"/>
    <property type="molecule type" value="Genomic_DNA"/>
</dbReference>
<proteinExistence type="predicted"/>
<accession>A0A4Y1ZUM0</accession>
<gene>
    <name evidence="2" type="ORF">AVEN_3050_1</name>
    <name evidence="3" type="ORF">AVEN_64727_1</name>
</gene>
<name>A0A4Y1ZUM0_ARAVE</name>
<comment type="caution">
    <text evidence="2">The sequence shown here is derived from an EMBL/GenBank/DDBJ whole genome shotgun (WGS) entry which is preliminary data.</text>
</comment>
<evidence type="ECO:0000313" key="2">
    <source>
        <dbReference type="EMBL" id="GBL69030.1"/>
    </source>
</evidence>